<dbReference type="AlphaFoldDB" id="A0A9L0J7Z5"/>
<reference evidence="2" key="3">
    <citation type="submission" date="2025-09" db="UniProtKB">
        <authorList>
            <consortium name="Ensembl"/>
        </authorList>
    </citation>
    <scope>IDENTIFICATION</scope>
</reference>
<evidence type="ECO:0000313" key="3">
    <source>
        <dbReference type="Proteomes" id="UP000694387"/>
    </source>
</evidence>
<dbReference type="InterPro" id="IPR036051">
    <property type="entry name" value="KRAB_dom_sf"/>
</dbReference>
<dbReference type="PANTHER" id="PTHR23232">
    <property type="entry name" value="KRAB DOMAIN C2H2 ZINC FINGER"/>
    <property type="match status" value="1"/>
</dbReference>
<dbReference type="InterPro" id="IPR050169">
    <property type="entry name" value="Krueppel_C2H2_ZnF"/>
</dbReference>
<proteinExistence type="predicted"/>
<dbReference type="Proteomes" id="UP000694387">
    <property type="component" value="Chromosome 26"/>
</dbReference>
<organism evidence="2 3">
    <name type="scientific">Equus asinus</name>
    <name type="common">Donkey</name>
    <name type="synonym">Equus africanus asinus</name>
    <dbReference type="NCBI Taxonomy" id="9793"/>
    <lineage>
        <taxon>Eukaryota</taxon>
        <taxon>Metazoa</taxon>
        <taxon>Chordata</taxon>
        <taxon>Craniata</taxon>
        <taxon>Vertebrata</taxon>
        <taxon>Euteleostomi</taxon>
        <taxon>Mammalia</taxon>
        <taxon>Eutheria</taxon>
        <taxon>Laurasiatheria</taxon>
        <taxon>Perissodactyla</taxon>
        <taxon>Equidae</taxon>
        <taxon>Equus</taxon>
    </lineage>
</organism>
<evidence type="ECO:0000313" key="2">
    <source>
        <dbReference type="Ensembl" id="ENSEASP00005049421.1"/>
    </source>
</evidence>
<reference evidence="2 3" key="1">
    <citation type="journal article" date="2020" name="Nat. Commun.">
        <title>Donkey genomes provide new insights into domestication and selection for coat color.</title>
        <authorList>
            <person name="Wang"/>
            <person name="C."/>
            <person name="Li"/>
            <person name="H."/>
            <person name="Guo"/>
            <person name="Y."/>
            <person name="Huang"/>
            <person name="J."/>
            <person name="Sun"/>
            <person name="Y."/>
            <person name="Min"/>
            <person name="J."/>
            <person name="Wang"/>
            <person name="J."/>
            <person name="Fang"/>
            <person name="X."/>
            <person name="Zhao"/>
            <person name="Z."/>
            <person name="Wang"/>
            <person name="S."/>
            <person name="Zhang"/>
            <person name="Y."/>
            <person name="Liu"/>
            <person name="Q."/>
            <person name="Jiang"/>
            <person name="Q."/>
            <person name="Wang"/>
            <person name="X."/>
            <person name="Guo"/>
            <person name="Y."/>
            <person name="Yang"/>
            <person name="C."/>
            <person name="Wang"/>
            <person name="Y."/>
            <person name="Tian"/>
            <person name="F."/>
            <person name="Zhuang"/>
            <person name="G."/>
            <person name="Fan"/>
            <person name="Y."/>
            <person name="Gao"/>
            <person name="Q."/>
            <person name="Li"/>
            <person name="Y."/>
            <person name="Ju"/>
            <person name="Z."/>
            <person name="Li"/>
            <person name="J."/>
            <person name="Li"/>
            <person name="R."/>
            <person name="Hou"/>
            <person name="M."/>
            <person name="Yang"/>
            <person name="G."/>
            <person name="Liu"/>
            <person name="G."/>
            <person name="Liu"/>
            <person name="W."/>
            <person name="Guo"/>
            <person name="J."/>
            <person name="Pan"/>
            <person name="S."/>
            <person name="Fan"/>
            <person name="G."/>
            <person name="Zhang"/>
            <person name="W."/>
            <person name="Zhang"/>
            <person name="R."/>
            <person name="Yu"/>
            <person name="J."/>
            <person name="Zhang"/>
            <person name="X."/>
            <person name="Yin"/>
            <person name="Q."/>
            <person name="Ji"/>
            <person name="C."/>
            <person name="Jin"/>
            <person name="Y."/>
            <person name="Yue"/>
            <person name="G."/>
            <person name="Liu"/>
            <person name="M."/>
            <person name="Xu"/>
            <person name="J."/>
            <person name="Liu"/>
            <person name="S."/>
            <person name="Jordana"/>
            <person name="J."/>
            <person name="Noce"/>
            <person name="A."/>
            <person name="Amills"/>
            <person name="M."/>
            <person name="Wu"/>
            <person name="D.D."/>
            <person name="Li"/>
            <person name="S."/>
            <person name="Zhou"/>
            <person name="X. and Zhong"/>
            <person name="J."/>
        </authorList>
    </citation>
    <scope>NUCLEOTIDE SEQUENCE [LARGE SCALE GENOMIC DNA]</scope>
</reference>
<dbReference type="Pfam" id="PF01352">
    <property type="entry name" value="KRAB"/>
    <property type="match status" value="1"/>
</dbReference>
<dbReference type="PROSITE" id="PS50805">
    <property type="entry name" value="KRAB"/>
    <property type="match status" value="1"/>
</dbReference>
<keyword evidence="3" id="KW-1185">Reference proteome</keyword>
<dbReference type="PANTHER" id="PTHR23232:SF156">
    <property type="entry name" value="KRAB DOMAIN-CONTAINING PROTEIN"/>
    <property type="match status" value="1"/>
</dbReference>
<protein>
    <recommendedName>
        <fullName evidence="1">KRAB domain-containing protein</fullName>
    </recommendedName>
</protein>
<dbReference type="CDD" id="cd07765">
    <property type="entry name" value="KRAB_A-box"/>
    <property type="match status" value="1"/>
</dbReference>
<name>A0A9L0J7Z5_EQUAS</name>
<reference evidence="2" key="2">
    <citation type="submission" date="2025-08" db="UniProtKB">
        <authorList>
            <consortium name="Ensembl"/>
        </authorList>
    </citation>
    <scope>IDENTIFICATION</scope>
</reference>
<dbReference type="GO" id="GO:0006355">
    <property type="term" value="P:regulation of DNA-templated transcription"/>
    <property type="evidence" value="ECO:0007669"/>
    <property type="project" value="InterPro"/>
</dbReference>
<evidence type="ECO:0000259" key="1">
    <source>
        <dbReference type="PROSITE" id="PS50805"/>
    </source>
</evidence>
<gene>
    <name evidence="2" type="primary">LOC106825107</name>
</gene>
<feature type="domain" description="KRAB" evidence="1">
    <location>
        <begin position="8"/>
        <end position="78"/>
    </location>
</feature>
<accession>A0A9L0J7Z5</accession>
<dbReference type="Ensembl" id="ENSEAST00005080985.1">
    <property type="protein sequence ID" value="ENSEASP00005049421.1"/>
    <property type="gene ID" value="ENSEASG00005013630.2"/>
</dbReference>
<dbReference type="GeneTree" id="ENSGT00940000162119"/>
<dbReference type="InterPro" id="IPR001909">
    <property type="entry name" value="KRAB"/>
</dbReference>
<dbReference type="Gene3D" id="6.10.140.140">
    <property type="match status" value="1"/>
</dbReference>
<dbReference type="SUPFAM" id="SSF109640">
    <property type="entry name" value="KRAB domain (Kruppel-associated box)"/>
    <property type="match status" value="1"/>
</dbReference>
<dbReference type="SMART" id="SM00349">
    <property type="entry name" value="KRAB"/>
    <property type="match status" value="1"/>
</dbReference>
<sequence length="94" mass="10959">MSVFKEPVTFKDVAVAFTEEELGLLDSTQRQLYQDVMLENFRNLLSVGHQPLKPYISHIEREAKLWMMKTVSQIERNFDTLLMKALLLSDLVQT</sequence>